<proteinExistence type="inferred from homology"/>
<evidence type="ECO:0000256" key="4">
    <source>
        <dbReference type="SAM" id="MobiDB-lite"/>
    </source>
</evidence>
<dbReference type="InterPro" id="IPR031370">
    <property type="entry name" value="Aim3"/>
</dbReference>
<dbReference type="AlphaFoldDB" id="A0A1L0FLH5"/>
<gene>
    <name evidence="5" type="ORF">HGUI_02614</name>
</gene>
<dbReference type="GO" id="GO:0030479">
    <property type="term" value="C:actin cortical patch"/>
    <property type="evidence" value="ECO:0007669"/>
    <property type="project" value="InterPro"/>
</dbReference>
<accession>A0A1L0FLH5</accession>
<evidence type="ECO:0000256" key="1">
    <source>
        <dbReference type="ARBA" id="ARBA00004256"/>
    </source>
</evidence>
<dbReference type="OrthoDB" id="3973404at2759"/>
<organism evidence="5 6">
    <name type="scientific">Hanseniaspora guilliermondii</name>
    <dbReference type="NCBI Taxonomy" id="56406"/>
    <lineage>
        <taxon>Eukaryota</taxon>
        <taxon>Fungi</taxon>
        <taxon>Dikarya</taxon>
        <taxon>Ascomycota</taxon>
        <taxon>Saccharomycotina</taxon>
        <taxon>Saccharomycetes</taxon>
        <taxon>Saccharomycodales</taxon>
        <taxon>Saccharomycodaceae</taxon>
        <taxon>Hanseniaspora</taxon>
    </lineage>
</organism>
<evidence type="ECO:0000256" key="2">
    <source>
        <dbReference type="ARBA" id="ARBA00005311"/>
    </source>
</evidence>
<feature type="compositionally biased region" description="Basic and acidic residues" evidence="4">
    <location>
        <begin position="448"/>
        <end position="489"/>
    </location>
</feature>
<sequence>MSARRNSSTSEGSGFWAKNGPGIMSATGTALSTTYKAGKYVGKSAYSAGKTHYKNQNGRKEEEPKEESQSFTPIESLKPADAFGPPPLKPGQMQYQKGGNKVAAGEQPLARQASYVSVSAKDPSPVNPSPSVNNMSIISPDSLQPLYNAEGQIIGYVPKQGSSNEPPQVGPRPGVGTPPPIAPRSSTNNSSRDVPPVPIRSRGPVPVPVDNVPSNATNDSGNSDGSKNFEVTPYKYISPEEREKSTKLVIDNKIDVNKIAPPPIHNGRGQKIEKKFSELVDEKIKSSSSITPEDSQDKKATKVIIANNTNNSSETEGSGVKAEEVEEVKSPAVLGKYDYEKKLDFQPPPRANVPEGVVLPSARLAQMKEESESKRHAPVKSTSTRSPPPPPSRTNTQSHNIPINKPTANRKPPTAKVQPPQEKKESAKVLGSYDYNKPILFAPPPSAKRSERDMEFITQKMERSRITSDKNMRFLQEQDRHVDGGDRRKLQILQPEETPHSQPQSPQEPQKTMPQPPPKPQKPQRIISQPPPKPQKPQKIISQPPPKPPKPQALVAPPKPKKPKSLMASKISEKTDDNPFERYNPNAAV</sequence>
<evidence type="ECO:0000256" key="3">
    <source>
        <dbReference type="ARBA" id="ARBA00023136"/>
    </source>
</evidence>
<feature type="region of interest" description="Disordered" evidence="4">
    <location>
        <begin position="284"/>
        <end position="589"/>
    </location>
</feature>
<reference evidence="6" key="1">
    <citation type="submission" date="2016-11" db="EMBL/GenBank/DDBJ databases">
        <authorList>
            <person name="Guldener U."/>
        </authorList>
    </citation>
    <scope>NUCLEOTIDE SEQUENCE [LARGE SCALE GENOMIC DNA]</scope>
</reference>
<feature type="compositionally biased region" description="Low complexity" evidence="4">
    <location>
        <begin position="129"/>
        <end position="140"/>
    </location>
</feature>
<dbReference type="EMBL" id="FQNF01000049">
    <property type="protein sequence ID" value="SGZ40414.1"/>
    <property type="molecule type" value="Genomic_DNA"/>
</dbReference>
<feature type="compositionally biased region" description="Low complexity" evidence="4">
    <location>
        <begin position="307"/>
        <end position="319"/>
    </location>
</feature>
<feature type="region of interest" description="Disordered" evidence="4">
    <location>
        <begin position="1"/>
        <end position="27"/>
    </location>
</feature>
<feature type="compositionally biased region" description="Low complexity" evidence="4">
    <location>
        <begin position="494"/>
        <end position="513"/>
    </location>
</feature>
<feature type="compositionally biased region" description="Polar residues" evidence="4">
    <location>
        <begin position="1"/>
        <end position="12"/>
    </location>
</feature>
<feature type="region of interest" description="Disordered" evidence="4">
    <location>
        <begin position="46"/>
        <end position="238"/>
    </location>
</feature>
<evidence type="ECO:0000313" key="6">
    <source>
        <dbReference type="Proteomes" id="UP000183365"/>
    </source>
</evidence>
<dbReference type="VEuPathDB" id="FungiDB:HGUI_02614"/>
<dbReference type="GO" id="GO:0051016">
    <property type="term" value="P:barbed-end actin filament capping"/>
    <property type="evidence" value="ECO:0007669"/>
    <property type="project" value="InterPro"/>
</dbReference>
<keyword evidence="6" id="KW-1185">Reference proteome</keyword>
<evidence type="ECO:0000313" key="5">
    <source>
        <dbReference type="EMBL" id="SGZ40414.1"/>
    </source>
</evidence>
<comment type="subcellular location">
    <subcellularLocation>
        <location evidence="1">Membrane raft</location>
        <topology evidence="1">Peripheral membrane protein</topology>
    </subcellularLocation>
</comment>
<evidence type="ECO:0008006" key="7">
    <source>
        <dbReference type="Google" id="ProtNLM"/>
    </source>
</evidence>
<keyword evidence="3" id="KW-0472">Membrane</keyword>
<feature type="compositionally biased region" description="Basic and acidic residues" evidence="4">
    <location>
        <begin position="58"/>
        <end position="68"/>
    </location>
</feature>
<feature type="compositionally biased region" description="Basic and acidic residues" evidence="4">
    <location>
        <begin position="366"/>
        <end position="375"/>
    </location>
</feature>
<dbReference type="Pfam" id="PF17096">
    <property type="entry name" value="AIM3"/>
    <property type="match status" value="1"/>
</dbReference>
<name>A0A1L0FLH5_9ASCO</name>
<dbReference type="GO" id="GO:0045121">
    <property type="term" value="C:membrane raft"/>
    <property type="evidence" value="ECO:0007669"/>
    <property type="project" value="UniProtKB-SubCell"/>
</dbReference>
<feature type="compositionally biased region" description="Polar residues" evidence="4">
    <location>
        <begin position="214"/>
        <end position="226"/>
    </location>
</feature>
<feature type="compositionally biased region" description="Basic and acidic residues" evidence="4">
    <location>
        <begin position="571"/>
        <end position="580"/>
    </location>
</feature>
<comment type="similarity">
    <text evidence="2">Belongs to the AIM3 family.</text>
</comment>
<dbReference type="Proteomes" id="UP000183365">
    <property type="component" value="Unassembled WGS sequence"/>
</dbReference>
<protein>
    <recommendedName>
        <fullName evidence="7">Altered inheritance of mitochondria protein 3</fullName>
    </recommendedName>
</protein>